<accession>A0ABQ4M7G4</accession>
<keyword evidence="3" id="KW-0804">Transcription</keyword>
<evidence type="ECO:0000313" key="5">
    <source>
        <dbReference type="EMBL" id="GIP51370.1"/>
    </source>
</evidence>
<dbReference type="PANTHER" id="PTHR42756">
    <property type="entry name" value="TRANSCRIPTIONAL REGULATOR, MARR"/>
    <property type="match status" value="1"/>
</dbReference>
<dbReference type="Gene3D" id="1.10.10.10">
    <property type="entry name" value="Winged helix-like DNA-binding domain superfamily/Winged helix DNA-binding domain"/>
    <property type="match status" value="1"/>
</dbReference>
<dbReference type="InterPro" id="IPR036388">
    <property type="entry name" value="WH-like_DNA-bd_sf"/>
</dbReference>
<organism evidence="5 6">
    <name type="scientific">Paenibacillus vini</name>
    <dbReference type="NCBI Taxonomy" id="1476024"/>
    <lineage>
        <taxon>Bacteria</taxon>
        <taxon>Bacillati</taxon>
        <taxon>Bacillota</taxon>
        <taxon>Bacilli</taxon>
        <taxon>Bacillales</taxon>
        <taxon>Paenibacillaceae</taxon>
        <taxon>Paenibacillus</taxon>
    </lineage>
</organism>
<dbReference type="RefSeq" id="WP_211023095.1">
    <property type="nucleotide sequence ID" value="NZ_BOSL01000001.1"/>
</dbReference>
<dbReference type="PROSITE" id="PS50995">
    <property type="entry name" value="HTH_MARR_2"/>
    <property type="match status" value="1"/>
</dbReference>
<keyword evidence="1" id="KW-0805">Transcription regulation</keyword>
<comment type="caution">
    <text evidence="5">The sequence shown here is derived from an EMBL/GenBank/DDBJ whole genome shotgun (WGS) entry which is preliminary data.</text>
</comment>
<dbReference type="Pfam" id="PF01047">
    <property type="entry name" value="MarR"/>
    <property type="match status" value="1"/>
</dbReference>
<protein>
    <recommendedName>
        <fullName evidence="4">HTH marR-type domain-containing protein</fullName>
    </recommendedName>
</protein>
<dbReference type="PROSITE" id="PS01117">
    <property type="entry name" value="HTH_MARR_1"/>
    <property type="match status" value="1"/>
</dbReference>
<dbReference type="PRINTS" id="PR00598">
    <property type="entry name" value="HTHMARR"/>
</dbReference>
<dbReference type="Proteomes" id="UP000679992">
    <property type="component" value="Unassembled WGS sequence"/>
</dbReference>
<evidence type="ECO:0000259" key="4">
    <source>
        <dbReference type="PROSITE" id="PS50995"/>
    </source>
</evidence>
<dbReference type="PANTHER" id="PTHR42756:SF1">
    <property type="entry name" value="TRANSCRIPTIONAL REPRESSOR OF EMRAB OPERON"/>
    <property type="match status" value="1"/>
</dbReference>
<keyword evidence="2" id="KW-0238">DNA-binding</keyword>
<keyword evidence="6" id="KW-1185">Reference proteome</keyword>
<dbReference type="InterPro" id="IPR023187">
    <property type="entry name" value="Tscrpt_reg_MarR-type_CS"/>
</dbReference>
<reference evidence="5 6" key="1">
    <citation type="submission" date="2021-03" db="EMBL/GenBank/DDBJ databases">
        <title>Antimicrobial resistance genes in bacteria isolated from Japanese honey, and their potential for conferring macrolide and lincosamide resistance in the American foulbrood pathogen Paenibacillus larvae.</title>
        <authorList>
            <person name="Okamoto M."/>
            <person name="Kumagai M."/>
            <person name="Kanamori H."/>
            <person name="Takamatsu D."/>
        </authorList>
    </citation>
    <scope>NUCLEOTIDE SEQUENCE [LARGE SCALE GENOMIC DNA]</scope>
    <source>
        <strain evidence="5 6">J42TS3</strain>
    </source>
</reference>
<dbReference type="InterPro" id="IPR000835">
    <property type="entry name" value="HTH_MarR-typ"/>
</dbReference>
<dbReference type="SMART" id="SM00347">
    <property type="entry name" value="HTH_MARR"/>
    <property type="match status" value="1"/>
</dbReference>
<proteinExistence type="predicted"/>
<dbReference type="SUPFAM" id="SSF46785">
    <property type="entry name" value="Winged helix' DNA-binding domain"/>
    <property type="match status" value="1"/>
</dbReference>
<feature type="domain" description="HTH marR-type" evidence="4">
    <location>
        <begin position="1"/>
        <end position="126"/>
    </location>
</feature>
<sequence length="141" mass="16280">MLSQQMTKFVVSYGKLLDPDVTAQQYLILQILSGTGQRNSSELAEELDVTLPAITNLTNKLVRKGYLERRTSDADRRSVNLHLTDQGREVERRLVARYKELTQQMWSNFTEQELDLLLASYQKMIDSFQHIQSQDPDSDSK</sequence>
<evidence type="ECO:0000256" key="3">
    <source>
        <dbReference type="ARBA" id="ARBA00023163"/>
    </source>
</evidence>
<evidence type="ECO:0000256" key="1">
    <source>
        <dbReference type="ARBA" id="ARBA00023015"/>
    </source>
</evidence>
<dbReference type="EMBL" id="BOSL01000001">
    <property type="protein sequence ID" value="GIP51370.1"/>
    <property type="molecule type" value="Genomic_DNA"/>
</dbReference>
<evidence type="ECO:0000313" key="6">
    <source>
        <dbReference type="Proteomes" id="UP000679992"/>
    </source>
</evidence>
<dbReference type="InterPro" id="IPR036390">
    <property type="entry name" value="WH_DNA-bd_sf"/>
</dbReference>
<gene>
    <name evidence="5" type="ORF">J42TS3_04050</name>
</gene>
<name>A0ABQ4M7G4_9BACL</name>
<evidence type="ECO:0000256" key="2">
    <source>
        <dbReference type="ARBA" id="ARBA00023125"/>
    </source>
</evidence>